<gene>
    <name evidence="2" type="ORF">P3T76_010508</name>
</gene>
<name>A0AAD9LHM8_9STRA</name>
<dbReference type="EMBL" id="JASMQC010000022">
    <property type="protein sequence ID" value="KAK1935814.1"/>
    <property type="molecule type" value="Genomic_DNA"/>
</dbReference>
<evidence type="ECO:0000256" key="1">
    <source>
        <dbReference type="SAM" id="Coils"/>
    </source>
</evidence>
<keyword evidence="3" id="KW-1185">Reference proteome</keyword>
<accession>A0AAD9LHM8</accession>
<dbReference type="AlphaFoldDB" id="A0AAD9LHM8"/>
<feature type="coiled-coil region" evidence="1">
    <location>
        <begin position="9"/>
        <end position="43"/>
    </location>
</feature>
<organism evidence="2 3">
    <name type="scientific">Phytophthora citrophthora</name>
    <dbReference type="NCBI Taxonomy" id="4793"/>
    <lineage>
        <taxon>Eukaryota</taxon>
        <taxon>Sar</taxon>
        <taxon>Stramenopiles</taxon>
        <taxon>Oomycota</taxon>
        <taxon>Peronosporomycetes</taxon>
        <taxon>Peronosporales</taxon>
        <taxon>Peronosporaceae</taxon>
        <taxon>Phytophthora</taxon>
    </lineage>
</organism>
<dbReference type="Proteomes" id="UP001259832">
    <property type="component" value="Unassembled WGS sequence"/>
</dbReference>
<proteinExistence type="predicted"/>
<evidence type="ECO:0000313" key="3">
    <source>
        <dbReference type="Proteomes" id="UP001259832"/>
    </source>
</evidence>
<reference evidence="2" key="1">
    <citation type="submission" date="2023-08" db="EMBL/GenBank/DDBJ databases">
        <title>Reference Genome Resource for the Citrus Pathogen Phytophthora citrophthora.</title>
        <authorList>
            <person name="Moller H."/>
            <person name="Coetzee B."/>
            <person name="Rose L.J."/>
            <person name="Van Niekerk J.M."/>
        </authorList>
    </citation>
    <scope>NUCLEOTIDE SEQUENCE</scope>
    <source>
        <strain evidence="2">STE-U-9442</strain>
    </source>
</reference>
<sequence>MLLNERLRLEQEQLDLKEFCKEMVDYSAEMQKLFTKFEEIQEEALERVGNCQQSLKFCDFIVHSDDDIFTDQMLVMAKLYLKVKQQNQGPCRTVTLGSGLAMGRDIPRLEPGIKAGIVFDAHCGVLLPFCLDVAAEAYWKFFKYDDFGTNTTAIESDNLDDIFSRSFLVPTNFDGAVGEVQGKYMCQKYARDGSVVLVWSGVWDVHELGGIKFRGLQLHKRGYVKLQSVPHQGPQQHSTSTVVEMRFETIPIYPDNVLDQAEQTQAFYTALNRSFNSLNEGYYHTMSNQLLKEDWKATFGEEKR</sequence>
<comment type="caution">
    <text evidence="2">The sequence shown here is derived from an EMBL/GenBank/DDBJ whole genome shotgun (WGS) entry which is preliminary data.</text>
</comment>
<keyword evidence="1" id="KW-0175">Coiled coil</keyword>
<protein>
    <submittedName>
        <fullName evidence="2">Uncharacterized protein</fullName>
    </submittedName>
</protein>
<evidence type="ECO:0000313" key="2">
    <source>
        <dbReference type="EMBL" id="KAK1935814.1"/>
    </source>
</evidence>